<name>A0A4R0IQV2_9ACTN</name>
<feature type="compositionally biased region" description="Polar residues" evidence="1">
    <location>
        <begin position="120"/>
        <end position="139"/>
    </location>
</feature>
<protein>
    <submittedName>
        <fullName evidence="2">Uncharacterized protein</fullName>
    </submittedName>
</protein>
<evidence type="ECO:0000313" key="3">
    <source>
        <dbReference type="Proteomes" id="UP000292695"/>
    </source>
</evidence>
<organism evidence="2 3">
    <name type="scientific">Kribbella sindirgiensis</name>
    <dbReference type="NCBI Taxonomy" id="1124744"/>
    <lineage>
        <taxon>Bacteria</taxon>
        <taxon>Bacillati</taxon>
        <taxon>Actinomycetota</taxon>
        <taxon>Actinomycetes</taxon>
        <taxon>Propionibacteriales</taxon>
        <taxon>Kribbellaceae</taxon>
        <taxon>Kribbella</taxon>
    </lineage>
</organism>
<keyword evidence="3" id="KW-1185">Reference proteome</keyword>
<feature type="region of interest" description="Disordered" evidence="1">
    <location>
        <begin position="29"/>
        <end position="148"/>
    </location>
</feature>
<gene>
    <name evidence="2" type="ORF">E0H50_17180</name>
</gene>
<evidence type="ECO:0000313" key="2">
    <source>
        <dbReference type="EMBL" id="TCC33678.1"/>
    </source>
</evidence>
<feature type="compositionally biased region" description="Polar residues" evidence="1">
    <location>
        <begin position="70"/>
        <end position="93"/>
    </location>
</feature>
<evidence type="ECO:0000256" key="1">
    <source>
        <dbReference type="SAM" id="MobiDB-lite"/>
    </source>
</evidence>
<feature type="compositionally biased region" description="Polar residues" evidence="1">
    <location>
        <begin position="31"/>
        <end position="48"/>
    </location>
</feature>
<dbReference type="EMBL" id="SJKA01000005">
    <property type="protein sequence ID" value="TCC33678.1"/>
    <property type="molecule type" value="Genomic_DNA"/>
</dbReference>
<dbReference type="Proteomes" id="UP000292695">
    <property type="component" value="Unassembled WGS sequence"/>
</dbReference>
<dbReference type="AlphaFoldDB" id="A0A4R0IQV2"/>
<sequence>MTATRTPPPISPVSARTWPAVPRARTVFGSGVNSSDQAANALPTSSETPVIISPPKSAAAGTTACASGSPPESRSSTCRRPVANQSSIATPAASTGIPMPAAACLPSLPSRSRMSESDMLGSSTPTRYPSATATPSSTMEAAPAHPAR</sequence>
<reference evidence="2 3" key="1">
    <citation type="submission" date="2019-02" db="EMBL/GenBank/DDBJ databases">
        <title>Kribbella capetownensis sp. nov. and Kribbella speibonae sp. nov., isolated from soil.</title>
        <authorList>
            <person name="Curtis S.M."/>
            <person name="Norton I."/>
            <person name="Everest G.J."/>
            <person name="Meyers P.R."/>
        </authorList>
    </citation>
    <scope>NUCLEOTIDE SEQUENCE [LARGE SCALE GENOMIC DNA]</scope>
    <source>
        <strain evidence="2 3">DSM 27082</strain>
    </source>
</reference>
<feature type="compositionally biased region" description="Low complexity" evidence="1">
    <location>
        <begin position="57"/>
        <end position="69"/>
    </location>
</feature>
<dbReference type="RefSeq" id="WP_131289340.1">
    <property type="nucleotide sequence ID" value="NZ_SJKA01000005.1"/>
</dbReference>
<accession>A0A4R0IQV2</accession>
<comment type="caution">
    <text evidence="2">The sequence shown here is derived from an EMBL/GenBank/DDBJ whole genome shotgun (WGS) entry which is preliminary data.</text>
</comment>
<proteinExistence type="predicted"/>